<reference evidence="1 2" key="1">
    <citation type="journal article" date="2013" name="PLoS Genet.">
        <title>Comparative genome structure, secondary metabolite, and effector coding capacity across Cochliobolus pathogens.</title>
        <authorList>
            <person name="Condon B.J."/>
            <person name="Leng Y."/>
            <person name="Wu D."/>
            <person name="Bushley K.E."/>
            <person name="Ohm R.A."/>
            <person name="Otillar R."/>
            <person name="Martin J."/>
            <person name="Schackwitz W."/>
            <person name="Grimwood J."/>
            <person name="MohdZainudin N."/>
            <person name="Xue C."/>
            <person name="Wang R."/>
            <person name="Manning V.A."/>
            <person name="Dhillon B."/>
            <person name="Tu Z.J."/>
            <person name="Steffenson B.J."/>
            <person name="Salamov A."/>
            <person name="Sun H."/>
            <person name="Lowry S."/>
            <person name="LaButti K."/>
            <person name="Han J."/>
            <person name="Copeland A."/>
            <person name="Lindquist E."/>
            <person name="Barry K."/>
            <person name="Schmutz J."/>
            <person name="Baker S.E."/>
            <person name="Ciuffetti L.M."/>
            <person name="Grigoriev I.V."/>
            <person name="Zhong S."/>
            <person name="Turgeon B.G."/>
        </authorList>
    </citation>
    <scope>NUCLEOTIDE SEQUENCE [LARGE SCALE GENOMIC DNA]</scope>
    <source>
        <strain evidence="1 2">ATCC 44560</strain>
    </source>
</reference>
<sequence>TDEIKPITDDTQRGYFVRPICWNIERHFSCSFYADSLTGHGPLIGQYEGFSEGWFSTEYAAYYRCWFTGSQRR</sequence>
<dbReference type="RefSeq" id="XP_007690574.1">
    <property type="nucleotide sequence ID" value="XM_007692384.1"/>
</dbReference>
<dbReference type="EMBL" id="KI964045">
    <property type="protein sequence ID" value="EUC42916.1"/>
    <property type="molecule type" value="Genomic_DNA"/>
</dbReference>
<protein>
    <submittedName>
        <fullName evidence="1">Uncharacterized protein</fullName>
    </submittedName>
</protein>
<proteinExistence type="predicted"/>
<dbReference type="OrthoDB" id="3692973at2759"/>
<feature type="non-terminal residue" evidence="1">
    <location>
        <position position="1"/>
    </location>
</feature>
<name>W6ZH95_COCMI</name>
<keyword evidence="2" id="KW-1185">Reference proteome</keyword>
<evidence type="ECO:0000313" key="2">
    <source>
        <dbReference type="Proteomes" id="UP000054032"/>
    </source>
</evidence>
<accession>W6ZH95</accession>
<dbReference type="HOGENOM" id="CLU_2800861_0_0_1"/>
<organism evidence="1 2">
    <name type="scientific">Bipolaris oryzae ATCC 44560</name>
    <dbReference type="NCBI Taxonomy" id="930090"/>
    <lineage>
        <taxon>Eukaryota</taxon>
        <taxon>Fungi</taxon>
        <taxon>Dikarya</taxon>
        <taxon>Ascomycota</taxon>
        <taxon>Pezizomycotina</taxon>
        <taxon>Dothideomycetes</taxon>
        <taxon>Pleosporomycetidae</taxon>
        <taxon>Pleosporales</taxon>
        <taxon>Pleosporineae</taxon>
        <taxon>Pleosporaceae</taxon>
        <taxon>Bipolaris</taxon>
    </lineage>
</organism>
<evidence type="ECO:0000313" key="1">
    <source>
        <dbReference type="EMBL" id="EUC42916.1"/>
    </source>
</evidence>
<gene>
    <name evidence="1" type="ORF">COCMIDRAFT_74528</name>
</gene>
<dbReference type="Proteomes" id="UP000054032">
    <property type="component" value="Unassembled WGS sequence"/>
</dbReference>
<dbReference type="GeneID" id="19125292"/>
<dbReference type="KEGG" id="bor:COCMIDRAFT_74528"/>
<dbReference type="AlphaFoldDB" id="W6ZH95"/>
<feature type="non-terminal residue" evidence="1">
    <location>
        <position position="73"/>
    </location>
</feature>